<dbReference type="InterPro" id="IPR005493">
    <property type="entry name" value="RraA/RraA-like"/>
</dbReference>
<keyword evidence="2" id="KW-1185">Reference proteome</keyword>
<dbReference type="SUPFAM" id="SSF89562">
    <property type="entry name" value="RraA-like"/>
    <property type="match status" value="1"/>
</dbReference>
<dbReference type="NCBIfam" id="NF006093">
    <property type="entry name" value="PRK08245.1"/>
    <property type="match status" value="1"/>
</dbReference>
<dbReference type="Gene3D" id="3.50.30.40">
    <property type="entry name" value="Ribonuclease E inhibitor RraA/RraA-like"/>
    <property type="match status" value="1"/>
</dbReference>
<dbReference type="PANTHER" id="PTHR33254">
    <property type="entry name" value="4-HYDROXY-4-METHYL-2-OXOGLUTARATE ALDOLASE 3-RELATED"/>
    <property type="match status" value="1"/>
</dbReference>
<dbReference type="InterPro" id="IPR036704">
    <property type="entry name" value="RraA/RraA-like_sf"/>
</dbReference>
<dbReference type="RefSeq" id="WP_229754019.1">
    <property type="nucleotide sequence ID" value="NZ_BMEG01000007.1"/>
</dbReference>
<dbReference type="EMBL" id="BMEG01000007">
    <property type="protein sequence ID" value="GGD83504.1"/>
    <property type="molecule type" value="Genomic_DNA"/>
</dbReference>
<dbReference type="PANTHER" id="PTHR33254:SF16">
    <property type="entry name" value="BLR3842 PROTEIN"/>
    <property type="match status" value="1"/>
</dbReference>
<evidence type="ECO:0000313" key="2">
    <source>
        <dbReference type="Proteomes" id="UP000597138"/>
    </source>
</evidence>
<dbReference type="Proteomes" id="UP000597138">
    <property type="component" value="Unassembled WGS sequence"/>
</dbReference>
<evidence type="ECO:0000313" key="1">
    <source>
        <dbReference type="EMBL" id="GGD83504.1"/>
    </source>
</evidence>
<dbReference type="Pfam" id="PF03737">
    <property type="entry name" value="RraA-like"/>
    <property type="match status" value="1"/>
</dbReference>
<reference evidence="2" key="1">
    <citation type="journal article" date="2019" name="Int. J. Syst. Evol. Microbiol.">
        <title>The Global Catalogue of Microorganisms (GCM) 10K type strain sequencing project: providing services to taxonomists for standard genome sequencing and annotation.</title>
        <authorList>
            <consortium name="The Broad Institute Genomics Platform"/>
            <consortium name="The Broad Institute Genome Sequencing Center for Infectious Disease"/>
            <person name="Wu L."/>
            <person name="Ma J."/>
        </authorList>
    </citation>
    <scope>NUCLEOTIDE SEQUENCE [LARGE SCALE GENOMIC DNA]</scope>
    <source>
        <strain evidence="2">CGMCC 1.11013</strain>
    </source>
</reference>
<sequence length="242" mass="26246">MNNTIPSLTEENRARLRGVSTATLTTALFKRGLRNVCVQGVLPVNPAAARMVGEAFTLRYIPAREDLDTLSVFTDQSHPQRRGVEEIPAGHVMVVDSRKDPRAASAGGILITRMMMRGVAGIVTDGGFRDTPDLRSLDFPCYAARPSAPTNLIHHHAVDLNVPIACGDVAVYPGDIIVGDEEGVVVIPAHLANEIAEEAARMTLFENWVDARVREGRSTFGLYPPDESTRAEFAAWQADGSK</sequence>
<organism evidence="1 2">
    <name type="scientific">Caballeronia grimmiae</name>
    <dbReference type="NCBI Taxonomy" id="1071679"/>
    <lineage>
        <taxon>Bacteria</taxon>
        <taxon>Pseudomonadati</taxon>
        <taxon>Pseudomonadota</taxon>
        <taxon>Betaproteobacteria</taxon>
        <taxon>Burkholderiales</taxon>
        <taxon>Burkholderiaceae</taxon>
        <taxon>Caballeronia</taxon>
    </lineage>
</organism>
<gene>
    <name evidence="1" type="ORF">GCM10010985_42550</name>
</gene>
<dbReference type="CDD" id="cd16841">
    <property type="entry name" value="RraA_family"/>
    <property type="match status" value="1"/>
</dbReference>
<accession>A0ABQ1RV35</accession>
<protein>
    <submittedName>
        <fullName evidence="1">Ribonuclease activity regulator RraA</fullName>
    </submittedName>
</protein>
<name>A0ABQ1RV35_9BURK</name>
<proteinExistence type="predicted"/>
<comment type="caution">
    <text evidence="1">The sequence shown here is derived from an EMBL/GenBank/DDBJ whole genome shotgun (WGS) entry which is preliminary data.</text>
</comment>